<comment type="caution">
    <text evidence="1">The sequence shown here is derived from an EMBL/GenBank/DDBJ whole genome shotgun (WGS) entry which is preliminary data.</text>
</comment>
<protein>
    <submittedName>
        <fullName evidence="1">Uncharacterized protein</fullName>
    </submittedName>
</protein>
<dbReference type="Proteomes" id="UP001161257">
    <property type="component" value="Unassembled WGS sequence"/>
</dbReference>
<evidence type="ECO:0000313" key="2">
    <source>
        <dbReference type="Proteomes" id="UP001161257"/>
    </source>
</evidence>
<dbReference type="EMBL" id="BSKJ01000004">
    <property type="protein sequence ID" value="GLO35408.1"/>
    <property type="molecule type" value="Genomic_DNA"/>
</dbReference>
<accession>A0AA37R9D4</accession>
<gene>
    <name evidence="1" type="ORF">PPUN14671_22410</name>
</gene>
<proteinExistence type="predicted"/>
<dbReference type="AlphaFoldDB" id="A0AA37R9D4"/>
<sequence>METVVAMTITPNISGSSKRAMIRLPPRRMTCEATCETRFHDPALRARLRRLAVADTSIAGMTSISD</sequence>
<reference evidence="1" key="1">
    <citation type="submission" date="2023-01" db="EMBL/GenBank/DDBJ databases">
        <title>Whole-genome sequence of Pseudomonas putida NBRC 14671.</title>
        <authorList>
            <person name="Morohoshi T."/>
            <person name="Someya N."/>
        </authorList>
    </citation>
    <scope>NUCLEOTIDE SEQUENCE</scope>
    <source>
        <strain evidence="1">NBRC 14671</strain>
    </source>
</reference>
<organism evidence="1 2">
    <name type="scientific">Pseudomonas putida</name>
    <name type="common">Arthrobacter siderocapsulatus</name>
    <dbReference type="NCBI Taxonomy" id="303"/>
    <lineage>
        <taxon>Bacteria</taxon>
        <taxon>Pseudomonadati</taxon>
        <taxon>Pseudomonadota</taxon>
        <taxon>Gammaproteobacteria</taxon>
        <taxon>Pseudomonadales</taxon>
        <taxon>Pseudomonadaceae</taxon>
        <taxon>Pseudomonas</taxon>
    </lineage>
</organism>
<evidence type="ECO:0000313" key="1">
    <source>
        <dbReference type="EMBL" id="GLO35408.1"/>
    </source>
</evidence>
<name>A0AA37R9D4_PSEPU</name>